<evidence type="ECO:0000313" key="3">
    <source>
        <dbReference type="Proteomes" id="UP000076964"/>
    </source>
</evidence>
<dbReference type="EMBL" id="LSFI01000017">
    <property type="protein sequence ID" value="OAG27879.1"/>
    <property type="molecule type" value="Genomic_DNA"/>
</dbReference>
<accession>A0A177EA46</accession>
<dbReference type="OrthoDB" id="9799737at2"/>
<reference evidence="2 3" key="1">
    <citation type="submission" date="2016-02" db="EMBL/GenBank/DDBJ databases">
        <title>Draft genome sequence of Thermodesulfatator sp. S606.</title>
        <authorList>
            <person name="Lai Q."/>
            <person name="Cao J."/>
            <person name="Dupont S."/>
            <person name="Shao Z."/>
            <person name="Jebbar M."/>
            <person name="Alain K."/>
        </authorList>
    </citation>
    <scope>NUCLEOTIDE SEQUENCE [LARGE SCALE GENOMIC DNA]</scope>
    <source>
        <strain evidence="2 3">S606</strain>
    </source>
</reference>
<proteinExistence type="predicted"/>
<dbReference type="AlphaFoldDB" id="A0A177EA46"/>
<protein>
    <submittedName>
        <fullName evidence="2">Uncharacterized protein</fullName>
    </submittedName>
</protein>
<dbReference type="STRING" id="1795632.TH606_04405"/>
<organism evidence="2 3">
    <name type="scientific">Thermodesulfatator autotrophicus</name>
    <dbReference type="NCBI Taxonomy" id="1795632"/>
    <lineage>
        <taxon>Bacteria</taxon>
        <taxon>Pseudomonadati</taxon>
        <taxon>Thermodesulfobacteriota</taxon>
        <taxon>Thermodesulfobacteria</taxon>
        <taxon>Thermodesulfobacteriales</taxon>
        <taxon>Thermodesulfatatoraceae</taxon>
        <taxon>Thermodesulfatator</taxon>
    </lineage>
</organism>
<dbReference type="Proteomes" id="UP000076964">
    <property type="component" value="Unassembled WGS sequence"/>
</dbReference>
<sequence length="168" mass="18877">MSKFLSLMVMLVFLGVSPSLAYKLPSYQEVCSVLTDLKGWQAEECSGMNVSTPMGEMVTAERSYQKGDKEISVMVIHGMQAVQFWQPYAYVTEMDSPESYVKLTTINGFKVGISHDKQTNSGSVVVLLNEKSGVVATIFALQYNDMSWKDGLKLARQFNWKKIGKFFE</sequence>
<keyword evidence="1" id="KW-0732">Signal</keyword>
<keyword evidence="3" id="KW-1185">Reference proteome</keyword>
<feature type="chain" id="PRO_5008060250" evidence="1">
    <location>
        <begin position="22"/>
        <end position="168"/>
    </location>
</feature>
<feature type="signal peptide" evidence="1">
    <location>
        <begin position="1"/>
        <end position="21"/>
    </location>
</feature>
<name>A0A177EA46_9BACT</name>
<dbReference type="RefSeq" id="WP_068541638.1">
    <property type="nucleotide sequence ID" value="NZ_LSFI01000017.1"/>
</dbReference>
<gene>
    <name evidence="2" type="ORF">TH606_04405</name>
</gene>
<comment type="caution">
    <text evidence="2">The sequence shown here is derived from an EMBL/GenBank/DDBJ whole genome shotgun (WGS) entry which is preliminary data.</text>
</comment>
<evidence type="ECO:0000256" key="1">
    <source>
        <dbReference type="SAM" id="SignalP"/>
    </source>
</evidence>
<evidence type="ECO:0000313" key="2">
    <source>
        <dbReference type="EMBL" id="OAG27879.1"/>
    </source>
</evidence>